<evidence type="ECO:0000256" key="3">
    <source>
        <dbReference type="ARBA" id="ARBA00022679"/>
    </source>
</evidence>
<evidence type="ECO:0000259" key="10">
    <source>
        <dbReference type="Pfam" id="PF26253"/>
    </source>
</evidence>
<evidence type="ECO:0000256" key="4">
    <source>
        <dbReference type="ARBA" id="ARBA00022695"/>
    </source>
</evidence>
<keyword evidence="5 8" id="KW-0694">RNA-binding</keyword>
<proteinExistence type="inferred from homology"/>
<dbReference type="GO" id="GO:0030422">
    <property type="term" value="P:siRNA processing"/>
    <property type="evidence" value="ECO:0007669"/>
    <property type="project" value="TreeGrafter"/>
</dbReference>
<dbReference type="GO" id="GO:0031380">
    <property type="term" value="C:nuclear RNA-directed RNA polymerase complex"/>
    <property type="evidence" value="ECO:0007669"/>
    <property type="project" value="TreeGrafter"/>
</dbReference>
<dbReference type="AlphaFoldDB" id="A0A9P9ILM0"/>
<dbReference type="Pfam" id="PF26253">
    <property type="entry name" value="RdRP_head"/>
    <property type="match status" value="1"/>
</dbReference>
<keyword evidence="12" id="KW-1185">Reference proteome</keyword>
<dbReference type="OrthoDB" id="6513042at2759"/>
<evidence type="ECO:0000256" key="8">
    <source>
        <dbReference type="RuleBase" id="RU363098"/>
    </source>
</evidence>
<evidence type="ECO:0000256" key="2">
    <source>
        <dbReference type="ARBA" id="ARBA00022484"/>
    </source>
</evidence>
<dbReference type="PANTHER" id="PTHR23079:SF55">
    <property type="entry name" value="RNA-DIRECTED RNA POLYMERASE"/>
    <property type="match status" value="1"/>
</dbReference>
<dbReference type="InterPro" id="IPR057596">
    <property type="entry name" value="RDRP_core"/>
</dbReference>
<dbReference type="EC" id="2.7.7.48" evidence="8"/>
<reference evidence="11" key="1">
    <citation type="journal article" date="2021" name="Nat. Commun.">
        <title>Genetic determinants of endophytism in the Arabidopsis root mycobiome.</title>
        <authorList>
            <person name="Mesny F."/>
            <person name="Miyauchi S."/>
            <person name="Thiergart T."/>
            <person name="Pickel B."/>
            <person name="Atanasova L."/>
            <person name="Karlsson M."/>
            <person name="Huettel B."/>
            <person name="Barry K.W."/>
            <person name="Haridas S."/>
            <person name="Chen C."/>
            <person name="Bauer D."/>
            <person name="Andreopoulos W."/>
            <person name="Pangilinan J."/>
            <person name="LaButti K."/>
            <person name="Riley R."/>
            <person name="Lipzen A."/>
            <person name="Clum A."/>
            <person name="Drula E."/>
            <person name="Henrissat B."/>
            <person name="Kohler A."/>
            <person name="Grigoriev I.V."/>
            <person name="Martin F.M."/>
            <person name="Hacquard S."/>
        </authorList>
    </citation>
    <scope>NUCLEOTIDE SEQUENCE</scope>
    <source>
        <strain evidence="11">MPI-CAGE-CH-0243</strain>
    </source>
</reference>
<comment type="catalytic activity">
    <reaction evidence="7 8">
        <text>RNA(n) + a ribonucleoside 5'-triphosphate = RNA(n+1) + diphosphate</text>
        <dbReference type="Rhea" id="RHEA:21248"/>
        <dbReference type="Rhea" id="RHEA-COMP:14527"/>
        <dbReference type="Rhea" id="RHEA-COMP:17342"/>
        <dbReference type="ChEBI" id="CHEBI:33019"/>
        <dbReference type="ChEBI" id="CHEBI:61557"/>
        <dbReference type="ChEBI" id="CHEBI:140395"/>
        <dbReference type="EC" id="2.7.7.48"/>
    </reaction>
</comment>
<sequence length="931" mass="105612">MIQEPLKNHKDTAFIDIGRWTTYRFSFDSSKLNSARWAIMRNALSDHNIDIVARTDLVFQPKRVAPIWNLLQDEFSSYHSGNEENQSAFEDLAADQCSLAFPVRYQLEACLTNGYLKEHSITSSFLNRLAQLEVDHATRILEKIADRQQVLYNPDQVFQIHVKGKMSRNVPTYCTLSRSVTITPTMLHVNTPVVETSNRITRKHAADADRFIRVKFTDEKTEGRLGSQTDDRSNAVFNRISRAMERGVIVAGRHYVFLAFGNSQFREHGAYFYAPTSSTSAENIRSTMGCFDHIKVVAKKGARIGQCLSTTRSIHVVNDIKVEEIADIERNGYTFSDGVGKLSRFLAQMSAQQLGIHNAFDDPPSLFQFRMDGCKGVLVLDPALKNNIVQIRPSQKKFTTTKKGLLEIIRASAFATACFNRQLIIILSTLGVSDEIFIRKQQEMVNSLERATIEETIAIKKLQQNIDYNGSTLKMVAMILDGFMKAKEPFMMSLLQLWRAYNIKYLKEKARIMIEEGAFVLGCIDETATLKGHFDEPQCRSTATRNEKLGTLPEIFLQITDPTSKSQYKVIEGVCVLARNPSLHAGDVRVVRAVDVPALHHLRNVVVLPQTGDRDVANMCSGGDLDGDDYLVLWDKEFIPKSINEVPMDFTPEKPQELDREVTIKDISDFFVTYIKNDSLARIALAHLAQADINEEGVRDETCIQLAQLHSQAVDYPKSGIPAIMDRGLKPRRYPHFMESKYRTKDQVYRSKKILGRLFDEVELVGFKPQYENKFDARILEAFELDKAWLAKAASIKDAYDESMKRLMAKHAIRTEFEAWVVFVLSHNQESRDYTFAEDFGRSVDLLKTQYKEICINASKEGSGLPRFVAAMYTVTAQQVTDAVEECQHTVIVDGREEKREMTSETMPLMSFPWLFASELGKIATKSGPTE</sequence>
<dbReference type="GO" id="GO:0003723">
    <property type="term" value="F:RNA binding"/>
    <property type="evidence" value="ECO:0007669"/>
    <property type="project" value="UniProtKB-KW"/>
</dbReference>
<dbReference type="InterPro" id="IPR007855">
    <property type="entry name" value="RDRP"/>
</dbReference>
<dbReference type="GO" id="GO:0003968">
    <property type="term" value="F:RNA-directed RNA polymerase activity"/>
    <property type="evidence" value="ECO:0007669"/>
    <property type="project" value="UniProtKB-KW"/>
</dbReference>
<dbReference type="Pfam" id="PF05183">
    <property type="entry name" value="RdRP"/>
    <property type="match status" value="1"/>
</dbReference>
<comment type="caution">
    <text evidence="11">The sequence shown here is derived from an EMBL/GenBank/DDBJ whole genome shotgun (WGS) entry which is preliminary data.</text>
</comment>
<evidence type="ECO:0000256" key="6">
    <source>
        <dbReference type="ARBA" id="ARBA00023158"/>
    </source>
</evidence>
<dbReference type="InterPro" id="IPR058752">
    <property type="entry name" value="RDRP_C_head"/>
</dbReference>
<keyword evidence="3 8" id="KW-0808">Transferase</keyword>
<keyword evidence="6" id="KW-0943">RNA-mediated gene silencing</keyword>
<protein>
    <recommendedName>
        <fullName evidence="8">RNA-dependent RNA polymerase</fullName>
        <ecNumber evidence="8">2.7.7.48</ecNumber>
    </recommendedName>
</protein>
<organism evidence="11 12">
    <name type="scientific">Dendryphion nanum</name>
    <dbReference type="NCBI Taxonomy" id="256645"/>
    <lineage>
        <taxon>Eukaryota</taxon>
        <taxon>Fungi</taxon>
        <taxon>Dikarya</taxon>
        <taxon>Ascomycota</taxon>
        <taxon>Pezizomycotina</taxon>
        <taxon>Dothideomycetes</taxon>
        <taxon>Pleosporomycetidae</taxon>
        <taxon>Pleosporales</taxon>
        <taxon>Torulaceae</taxon>
        <taxon>Dendryphion</taxon>
    </lineage>
</organism>
<feature type="domain" description="RDRP core" evidence="9">
    <location>
        <begin position="182"/>
        <end position="762"/>
    </location>
</feature>
<evidence type="ECO:0000313" key="11">
    <source>
        <dbReference type="EMBL" id="KAH7126903.1"/>
    </source>
</evidence>
<dbReference type="EMBL" id="JAGMWT010000006">
    <property type="protein sequence ID" value="KAH7126903.1"/>
    <property type="molecule type" value="Genomic_DNA"/>
</dbReference>
<evidence type="ECO:0000259" key="9">
    <source>
        <dbReference type="Pfam" id="PF05183"/>
    </source>
</evidence>
<evidence type="ECO:0000256" key="1">
    <source>
        <dbReference type="ARBA" id="ARBA00005762"/>
    </source>
</evidence>
<name>A0A9P9ILM0_9PLEO</name>
<feature type="domain" description="RDRP C-terminal head" evidence="10">
    <location>
        <begin position="789"/>
        <end position="925"/>
    </location>
</feature>
<accession>A0A9P9ILM0</accession>
<gene>
    <name evidence="11" type="ORF">B0J11DRAFT_526727</name>
</gene>
<comment type="similarity">
    <text evidence="1 8">Belongs to the RdRP family.</text>
</comment>
<keyword evidence="4 8" id="KW-0548">Nucleotidyltransferase</keyword>
<dbReference type="PANTHER" id="PTHR23079">
    <property type="entry name" value="RNA-DEPENDENT RNA POLYMERASE"/>
    <property type="match status" value="1"/>
</dbReference>
<keyword evidence="2 8" id="KW-0696">RNA-directed RNA polymerase</keyword>
<evidence type="ECO:0000256" key="7">
    <source>
        <dbReference type="ARBA" id="ARBA00048744"/>
    </source>
</evidence>
<evidence type="ECO:0000313" key="12">
    <source>
        <dbReference type="Proteomes" id="UP000700596"/>
    </source>
</evidence>
<evidence type="ECO:0000256" key="5">
    <source>
        <dbReference type="ARBA" id="ARBA00022884"/>
    </source>
</evidence>
<dbReference type="Proteomes" id="UP000700596">
    <property type="component" value="Unassembled WGS sequence"/>
</dbReference>